<name>A0ABD2XV33_9GENT</name>
<organism evidence="3 4">
    <name type="scientific">Cinchona calisaya</name>
    <dbReference type="NCBI Taxonomy" id="153742"/>
    <lineage>
        <taxon>Eukaryota</taxon>
        <taxon>Viridiplantae</taxon>
        <taxon>Streptophyta</taxon>
        <taxon>Embryophyta</taxon>
        <taxon>Tracheophyta</taxon>
        <taxon>Spermatophyta</taxon>
        <taxon>Magnoliopsida</taxon>
        <taxon>eudicotyledons</taxon>
        <taxon>Gunneridae</taxon>
        <taxon>Pentapetalae</taxon>
        <taxon>asterids</taxon>
        <taxon>lamiids</taxon>
        <taxon>Gentianales</taxon>
        <taxon>Rubiaceae</taxon>
        <taxon>Cinchonoideae</taxon>
        <taxon>Cinchoneae</taxon>
        <taxon>Cinchona</taxon>
    </lineage>
</organism>
<feature type="compositionally biased region" description="Gly residues" evidence="1">
    <location>
        <begin position="10"/>
        <end position="19"/>
    </location>
</feature>
<reference evidence="3 4" key="1">
    <citation type="submission" date="2024-11" db="EMBL/GenBank/DDBJ databases">
        <title>A near-complete genome assembly of Cinchona calisaya.</title>
        <authorList>
            <person name="Lian D.C."/>
            <person name="Zhao X.W."/>
            <person name="Wei L."/>
        </authorList>
    </citation>
    <scope>NUCLEOTIDE SEQUENCE [LARGE SCALE GENOMIC DNA]</scope>
    <source>
        <tissue evidence="3">Nenye</tissue>
    </source>
</reference>
<evidence type="ECO:0000256" key="1">
    <source>
        <dbReference type="SAM" id="MobiDB-lite"/>
    </source>
</evidence>
<proteinExistence type="predicted"/>
<protein>
    <submittedName>
        <fullName evidence="3">Uncharacterized protein</fullName>
    </submittedName>
</protein>
<feature type="region of interest" description="Disordered" evidence="1">
    <location>
        <begin position="1"/>
        <end position="34"/>
    </location>
</feature>
<dbReference type="EMBL" id="JBJUIK010000017">
    <property type="protein sequence ID" value="KAL3498341.1"/>
    <property type="molecule type" value="Genomic_DNA"/>
</dbReference>
<keyword evidence="2" id="KW-0472">Membrane</keyword>
<keyword evidence="4" id="KW-1185">Reference proteome</keyword>
<gene>
    <name evidence="3" type="ORF">ACH5RR_041073</name>
</gene>
<evidence type="ECO:0000256" key="2">
    <source>
        <dbReference type="SAM" id="Phobius"/>
    </source>
</evidence>
<sequence length="271" mass="30825">MGDDGRGRCGKGSGGGGSSEGEMGEEGVSNRVKGGRWGRRSMTVIPRLLRRINEMEEKVMNIRRRQNLKISVVVILSLLLVATRVAKQEKQNLYLLVASWGMSMKLRWSYETRVFPVEEVHGSVVSTKCIASFFGESYYKSRKHCGRGWWKLKVVVLFMDDGGNQAWNGKDWNMESNDHSLLSHGMEFFGKEALDGMFKMESWQWRSCYSVKSRYHLAMSSKILEDYDPASCASSSFGNNPSSNHLRLVQEIANNDQHFYLESVHEPPTHL</sequence>
<dbReference type="AlphaFoldDB" id="A0ABD2XV33"/>
<accession>A0ABD2XV33</accession>
<keyword evidence="2" id="KW-1133">Transmembrane helix</keyword>
<comment type="caution">
    <text evidence="3">The sequence shown here is derived from an EMBL/GenBank/DDBJ whole genome shotgun (WGS) entry which is preliminary data.</text>
</comment>
<dbReference type="Proteomes" id="UP001630127">
    <property type="component" value="Unassembled WGS sequence"/>
</dbReference>
<evidence type="ECO:0000313" key="3">
    <source>
        <dbReference type="EMBL" id="KAL3498341.1"/>
    </source>
</evidence>
<evidence type="ECO:0000313" key="4">
    <source>
        <dbReference type="Proteomes" id="UP001630127"/>
    </source>
</evidence>
<keyword evidence="2" id="KW-0812">Transmembrane</keyword>
<feature type="transmembrane region" description="Helical" evidence="2">
    <location>
        <begin position="68"/>
        <end position="86"/>
    </location>
</feature>